<keyword evidence="2" id="KW-1185">Reference proteome</keyword>
<gene>
    <name evidence="1" type="ORF">B0T10DRAFT_453260</name>
</gene>
<evidence type="ECO:0000313" key="2">
    <source>
        <dbReference type="Proteomes" id="UP000777438"/>
    </source>
</evidence>
<proteinExistence type="predicted"/>
<accession>A0A9P8WHF2</accession>
<evidence type="ECO:0000313" key="1">
    <source>
        <dbReference type="EMBL" id="KAH6900742.1"/>
    </source>
</evidence>
<dbReference type="Proteomes" id="UP000777438">
    <property type="component" value="Unassembled WGS sequence"/>
</dbReference>
<comment type="caution">
    <text evidence="1">The sequence shown here is derived from an EMBL/GenBank/DDBJ whole genome shotgun (WGS) entry which is preliminary data.</text>
</comment>
<dbReference type="AlphaFoldDB" id="A0A9P8WHF2"/>
<organism evidence="1 2">
    <name type="scientific">Thelonectria olida</name>
    <dbReference type="NCBI Taxonomy" id="1576542"/>
    <lineage>
        <taxon>Eukaryota</taxon>
        <taxon>Fungi</taxon>
        <taxon>Dikarya</taxon>
        <taxon>Ascomycota</taxon>
        <taxon>Pezizomycotina</taxon>
        <taxon>Sordariomycetes</taxon>
        <taxon>Hypocreomycetidae</taxon>
        <taxon>Hypocreales</taxon>
        <taxon>Nectriaceae</taxon>
        <taxon>Thelonectria</taxon>
    </lineage>
</organism>
<dbReference type="OrthoDB" id="5083194at2759"/>
<dbReference type="EMBL" id="JAGPYM010000001">
    <property type="protein sequence ID" value="KAH6900742.1"/>
    <property type="molecule type" value="Genomic_DNA"/>
</dbReference>
<protein>
    <submittedName>
        <fullName evidence="1">Uncharacterized protein</fullName>
    </submittedName>
</protein>
<name>A0A9P8WHF2_9HYPO</name>
<sequence length="121" mass="13459">MHLLCSLPVRVARKLRNRLTPALLRASTTAASVRQSVRQSFYYHNTDSAGTDKLKHHPRPAALGTVAMLGHVKSSVTTGMQAARGEGMRLRRQMSTIYATWEQQGNAFFHTNKSRLNQAAI</sequence>
<reference evidence="1 2" key="1">
    <citation type="journal article" date="2021" name="Nat. Commun.">
        <title>Genetic determinants of endophytism in the Arabidopsis root mycobiome.</title>
        <authorList>
            <person name="Mesny F."/>
            <person name="Miyauchi S."/>
            <person name="Thiergart T."/>
            <person name="Pickel B."/>
            <person name="Atanasova L."/>
            <person name="Karlsson M."/>
            <person name="Huettel B."/>
            <person name="Barry K.W."/>
            <person name="Haridas S."/>
            <person name="Chen C."/>
            <person name="Bauer D."/>
            <person name="Andreopoulos W."/>
            <person name="Pangilinan J."/>
            <person name="LaButti K."/>
            <person name="Riley R."/>
            <person name="Lipzen A."/>
            <person name="Clum A."/>
            <person name="Drula E."/>
            <person name="Henrissat B."/>
            <person name="Kohler A."/>
            <person name="Grigoriev I.V."/>
            <person name="Martin F.M."/>
            <person name="Hacquard S."/>
        </authorList>
    </citation>
    <scope>NUCLEOTIDE SEQUENCE [LARGE SCALE GENOMIC DNA]</scope>
    <source>
        <strain evidence="1 2">MPI-CAGE-CH-0241</strain>
    </source>
</reference>